<keyword evidence="7" id="KW-0675">Receptor</keyword>
<evidence type="ECO:0000256" key="10">
    <source>
        <dbReference type="SAM" id="Phobius"/>
    </source>
</evidence>
<evidence type="ECO:0000256" key="9">
    <source>
        <dbReference type="SAM" id="MobiDB-lite"/>
    </source>
</evidence>
<keyword evidence="5" id="KW-0297">G-protein coupled receptor</keyword>
<feature type="transmembrane region" description="Helical" evidence="10">
    <location>
        <begin position="6"/>
        <end position="32"/>
    </location>
</feature>
<evidence type="ECO:0000313" key="12">
    <source>
        <dbReference type="EnsemblMetazoa" id="XP_030849152"/>
    </source>
</evidence>
<dbReference type="PRINTS" id="PR00237">
    <property type="entry name" value="GPCRRHODOPSN"/>
</dbReference>
<evidence type="ECO:0000256" key="5">
    <source>
        <dbReference type="ARBA" id="ARBA00023040"/>
    </source>
</evidence>
<sequence length="238" mass="26200">MEGHKIALATIFAILAALGISGNTFLITAVFFSRKLRNVTNAFVVILSISDIINSSTLIVQVIALAGVRTQAFMVMCKIVGPVATTVLGASSFIMTLIALCRFVLITKQPHTFKRVFSKPNMAVMISVSFLFPLSLVLLFVLLDLATAGLNEDTICLFYDSPEFNTMCGCFLLVLLITVAVIYAKIYLFLRRHFRQLRSHSTRRESSAQLGERSVSVIPDTSESPRIAVPVPAQDRRP</sequence>
<dbReference type="SUPFAM" id="SSF81321">
    <property type="entry name" value="Family A G protein-coupled receptor-like"/>
    <property type="match status" value="1"/>
</dbReference>
<dbReference type="CDD" id="cd00637">
    <property type="entry name" value="7tm_classA_rhodopsin-like"/>
    <property type="match status" value="1"/>
</dbReference>
<reference evidence="12" key="2">
    <citation type="submission" date="2021-01" db="UniProtKB">
        <authorList>
            <consortium name="EnsemblMetazoa"/>
        </authorList>
    </citation>
    <scope>IDENTIFICATION</scope>
</reference>
<evidence type="ECO:0000256" key="6">
    <source>
        <dbReference type="ARBA" id="ARBA00023136"/>
    </source>
</evidence>
<feature type="transmembrane region" description="Helical" evidence="10">
    <location>
        <begin position="164"/>
        <end position="190"/>
    </location>
</feature>
<evidence type="ECO:0000313" key="13">
    <source>
        <dbReference type="Proteomes" id="UP000007110"/>
    </source>
</evidence>
<accession>A0A7M7PBZ7</accession>
<dbReference type="GO" id="GO:0007186">
    <property type="term" value="P:G protein-coupled receptor signaling pathway"/>
    <property type="evidence" value="ECO:0000318"/>
    <property type="project" value="GO_Central"/>
</dbReference>
<feature type="region of interest" description="Disordered" evidence="9">
    <location>
        <begin position="208"/>
        <end position="238"/>
    </location>
</feature>
<proteinExistence type="predicted"/>
<reference evidence="13" key="1">
    <citation type="submission" date="2015-02" db="EMBL/GenBank/DDBJ databases">
        <title>Genome sequencing for Strongylocentrotus purpuratus.</title>
        <authorList>
            <person name="Murali S."/>
            <person name="Liu Y."/>
            <person name="Vee V."/>
            <person name="English A."/>
            <person name="Wang M."/>
            <person name="Skinner E."/>
            <person name="Han Y."/>
            <person name="Muzny D.M."/>
            <person name="Worley K.C."/>
            <person name="Gibbs R.A."/>
        </authorList>
    </citation>
    <scope>NUCLEOTIDE SEQUENCE</scope>
</reference>
<keyword evidence="2" id="KW-1003">Cell membrane</keyword>
<evidence type="ECO:0000256" key="8">
    <source>
        <dbReference type="ARBA" id="ARBA00023224"/>
    </source>
</evidence>
<evidence type="ECO:0000256" key="3">
    <source>
        <dbReference type="ARBA" id="ARBA00022692"/>
    </source>
</evidence>
<feature type="transmembrane region" description="Helical" evidence="10">
    <location>
        <begin position="79"/>
        <end position="101"/>
    </location>
</feature>
<keyword evidence="6 10" id="KW-0472">Membrane</keyword>
<dbReference type="EnsemblMetazoa" id="XM_030993292">
    <property type="protein sequence ID" value="XP_030849152"/>
    <property type="gene ID" value="LOC763809"/>
</dbReference>
<dbReference type="OrthoDB" id="10039923at2759"/>
<feature type="domain" description="G-protein coupled receptors family 1 profile" evidence="11">
    <location>
        <begin position="22"/>
        <end position="238"/>
    </location>
</feature>
<dbReference type="InParanoid" id="A0A7M7PBZ7"/>
<name>A0A7M7PBZ7_STRPU</name>
<dbReference type="PROSITE" id="PS50262">
    <property type="entry name" value="G_PROTEIN_RECEP_F1_2"/>
    <property type="match status" value="1"/>
</dbReference>
<evidence type="ECO:0000256" key="2">
    <source>
        <dbReference type="ARBA" id="ARBA00022475"/>
    </source>
</evidence>
<evidence type="ECO:0000259" key="11">
    <source>
        <dbReference type="PROSITE" id="PS50262"/>
    </source>
</evidence>
<keyword evidence="8" id="KW-0807">Transducer</keyword>
<dbReference type="GO" id="GO:0004930">
    <property type="term" value="F:G protein-coupled receptor activity"/>
    <property type="evidence" value="ECO:0007669"/>
    <property type="project" value="UniProtKB-KW"/>
</dbReference>
<feature type="transmembrane region" description="Helical" evidence="10">
    <location>
        <begin position="122"/>
        <end position="144"/>
    </location>
</feature>
<evidence type="ECO:0000256" key="4">
    <source>
        <dbReference type="ARBA" id="ARBA00022989"/>
    </source>
</evidence>
<dbReference type="GO" id="GO:0005886">
    <property type="term" value="C:plasma membrane"/>
    <property type="evidence" value="ECO:0007669"/>
    <property type="project" value="UniProtKB-SubCell"/>
</dbReference>
<dbReference type="Gene3D" id="1.20.1070.10">
    <property type="entry name" value="Rhodopsin 7-helix transmembrane proteins"/>
    <property type="match status" value="1"/>
</dbReference>
<dbReference type="OMA" id="NEDTICT"/>
<dbReference type="KEGG" id="spu:763809"/>
<dbReference type="Pfam" id="PF00001">
    <property type="entry name" value="7tm_1"/>
    <property type="match status" value="1"/>
</dbReference>
<dbReference type="RefSeq" id="XP_030849152.1">
    <property type="nucleotide sequence ID" value="XM_030993292.1"/>
</dbReference>
<organism evidence="12 13">
    <name type="scientific">Strongylocentrotus purpuratus</name>
    <name type="common">Purple sea urchin</name>
    <dbReference type="NCBI Taxonomy" id="7668"/>
    <lineage>
        <taxon>Eukaryota</taxon>
        <taxon>Metazoa</taxon>
        <taxon>Echinodermata</taxon>
        <taxon>Eleutherozoa</taxon>
        <taxon>Echinozoa</taxon>
        <taxon>Echinoidea</taxon>
        <taxon>Euechinoidea</taxon>
        <taxon>Echinacea</taxon>
        <taxon>Camarodonta</taxon>
        <taxon>Echinidea</taxon>
        <taxon>Strongylocentrotidae</taxon>
        <taxon>Strongylocentrotus</taxon>
    </lineage>
</organism>
<dbReference type="InterPro" id="IPR017452">
    <property type="entry name" value="GPCR_Rhodpsn_7TM"/>
</dbReference>
<evidence type="ECO:0000256" key="1">
    <source>
        <dbReference type="ARBA" id="ARBA00004651"/>
    </source>
</evidence>
<dbReference type="PANTHER" id="PTHR24228:SF72">
    <property type="entry name" value="G-PROTEIN COUPLED RECEPTORS FAMILY 1 PROFILE DOMAIN-CONTAINING PROTEIN"/>
    <property type="match status" value="1"/>
</dbReference>
<keyword evidence="13" id="KW-1185">Reference proteome</keyword>
<comment type="subcellular location">
    <subcellularLocation>
        <location evidence="1">Cell membrane</location>
        <topology evidence="1">Multi-pass membrane protein</topology>
    </subcellularLocation>
</comment>
<dbReference type="PANTHER" id="PTHR24228">
    <property type="entry name" value="B2 BRADYKININ RECEPTOR/ANGIOTENSIN II RECEPTOR"/>
    <property type="match status" value="1"/>
</dbReference>
<dbReference type="Proteomes" id="UP000007110">
    <property type="component" value="Unassembled WGS sequence"/>
</dbReference>
<evidence type="ECO:0000256" key="7">
    <source>
        <dbReference type="ARBA" id="ARBA00023170"/>
    </source>
</evidence>
<keyword evidence="3 10" id="KW-0812">Transmembrane</keyword>
<dbReference type="GeneID" id="763809"/>
<feature type="transmembrane region" description="Helical" evidence="10">
    <location>
        <begin position="44"/>
        <end position="67"/>
    </location>
</feature>
<protein>
    <recommendedName>
        <fullName evidence="11">G-protein coupled receptors family 1 profile domain-containing protein</fullName>
    </recommendedName>
</protein>
<keyword evidence="4 10" id="KW-1133">Transmembrane helix</keyword>
<dbReference type="InterPro" id="IPR000276">
    <property type="entry name" value="GPCR_Rhodpsn"/>
</dbReference>
<dbReference type="AlphaFoldDB" id="A0A7M7PBZ7"/>